<reference evidence="2 3" key="1">
    <citation type="submission" date="2016-03" db="EMBL/GenBank/DDBJ databases">
        <title>Genome sequence of Rhodococcus kyotonensis KB10.</title>
        <authorList>
            <person name="Jeong H."/>
            <person name="Hong C.E."/>
            <person name="Jo S.H."/>
            <person name="Park J.M."/>
        </authorList>
    </citation>
    <scope>NUCLEOTIDE SEQUENCE [LARGE SCALE GENOMIC DNA]</scope>
    <source>
        <strain evidence="2 3">KB10</strain>
    </source>
</reference>
<organism evidence="2 3">
    <name type="scientific">Rhodococcoides kyotonense</name>
    <dbReference type="NCBI Taxonomy" id="398843"/>
    <lineage>
        <taxon>Bacteria</taxon>
        <taxon>Bacillati</taxon>
        <taxon>Actinomycetota</taxon>
        <taxon>Actinomycetes</taxon>
        <taxon>Mycobacteriales</taxon>
        <taxon>Nocardiaceae</taxon>
        <taxon>Rhodococcoides</taxon>
    </lineage>
</organism>
<evidence type="ECO:0008006" key="4">
    <source>
        <dbReference type="Google" id="ProtNLM"/>
    </source>
</evidence>
<dbReference type="RefSeq" id="WP_068427598.1">
    <property type="nucleotide sequence ID" value="NZ_LVHI01000021.1"/>
</dbReference>
<dbReference type="Proteomes" id="UP000077519">
    <property type="component" value="Unassembled WGS sequence"/>
</dbReference>
<keyword evidence="1" id="KW-0812">Transmembrane</keyword>
<comment type="caution">
    <text evidence="2">The sequence shown here is derived from an EMBL/GenBank/DDBJ whole genome shotgun (WGS) entry which is preliminary data.</text>
</comment>
<keyword evidence="3" id="KW-1185">Reference proteome</keyword>
<name>A0A177YD26_9NOCA</name>
<keyword evidence="1" id="KW-0472">Membrane</keyword>
<gene>
    <name evidence="2" type="ORF">A3K89_24185</name>
</gene>
<dbReference type="EMBL" id="LVHI01000021">
    <property type="protein sequence ID" value="OAK53089.1"/>
    <property type="molecule type" value="Genomic_DNA"/>
</dbReference>
<accession>A0A177YD26</accession>
<protein>
    <recommendedName>
        <fullName evidence="4">Dynamin family protein</fullName>
    </recommendedName>
</protein>
<evidence type="ECO:0000313" key="2">
    <source>
        <dbReference type="EMBL" id="OAK53089.1"/>
    </source>
</evidence>
<evidence type="ECO:0000313" key="3">
    <source>
        <dbReference type="Proteomes" id="UP000077519"/>
    </source>
</evidence>
<sequence length="496" mass="53193">MIDVPGDMGGVIRRWFPDGLDAVGAARRAVPEGLFVTGIHDADVTTLLEELRHLGVTPTAARVDSAAVVMFAVDASSPIGRRALAEMRPALESTTVAIVVNGIDAHREWREVTRSVASSIAEHVPRAVDVEVWPTSAGLARRARHVADAAARDALYEESGIAALGAFLADALQRPPGMLRERKYNAAVHAAVAGARRAIVDRAREVTGTGATVGLRAERADLLERRDRERRVRTTTLRNRLQMLRVDVTHEIGEESRTFVAGAREAIASATRSELRHLPADLSQQLTKAGRRVDGGVTERVQAIATDVEIDIELPSTATQLARIEPPARRRRTVEDKVMVVVGASAGVGLARIVVSPLSMLPAFEVAVVPAALLLGAFSAWWVVRARASVADRAHLRTWTSDAAASAKSSWEQAAQARMLAVEEAFVSASTDSIGTATLAAESELDRVESELRTAADHRASVLAACDRDLAALDRGVERFVVAAQEPALSEVRPNN</sequence>
<keyword evidence="1" id="KW-1133">Transmembrane helix</keyword>
<feature type="transmembrane region" description="Helical" evidence="1">
    <location>
        <begin position="361"/>
        <end position="384"/>
    </location>
</feature>
<evidence type="ECO:0000256" key="1">
    <source>
        <dbReference type="SAM" id="Phobius"/>
    </source>
</evidence>
<proteinExistence type="predicted"/>
<dbReference type="AlphaFoldDB" id="A0A177YD26"/>